<dbReference type="Proteomes" id="UP000026908">
    <property type="component" value="Segment"/>
</dbReference>
<reference evidence="2 3" key="1">
    <citation type="journal article" date="2014" name="Genome Announc.">
        <title>Complete Genome Sequences of Two Escherichia coli O157:H7 Phages Effective in Limiting Contamination of Food Products.</title>
        <authorList>
            <person name="Hong Y."/>
            <person name="Pan Y."/>
            <person name="Harman N.J."/>
            <person name="Ebner P.D."/>
        </authorList>
    </citation>
    <scope>NUCLEOTIDE SEQUENCE [LARGE SCALE GENOMIC DNA]</scope>
</reference>
<evidence type="ECO:0000313" key="2">
    <source>
        <dbReference type="EMBL" id="AHN83458.1"/>
    </source>
</evidence>
<protein>
    <submittedName>
        <fullName evidence="2">Uncharacterized protein</fullName>
    </submittedName>
</protein>
<keyword evidence="1" id="KW-0812">Transmembrane</keyword>
<feature type="transmembrane region" description="Helical" evidence="1">
    <location>
        <begin position="43"/>
        <end position="64"/>
    </location>
</feature>
<evidence type="ECO:0000313" key="3">
    <source>
        <dbReference type="Proteomes" id="UP000026908"/>
    </source>
</evidence>
<dbReference type="OrthoDB" id="23540at10239"/>
<dbReference type="KEGG" id="vg:19486993"/>
<name>A0A023MHK7_9CAUD</name>
<keyword evidence="1" id="KW-0472">Membrane</keyword>
<keyword evidence="3" id="KW-1185">Reference proteome</keyword>
<organism evidence="2 3">
    <name type="scientific">Escherichia phage vB_EcoS_FFH_1</name>
    <dbReference type="NCBI Taxonomy" id="1446489"/>
    <lineage>
        <taxon>Viruses</taxon>
        <taxon>Duplodnaviria</taxon>
        <taxon>Heunggongvirae</taxon>
        <taxon>Uroviricota</taxon>
        <taxon>Caudoviricetes</taxon>
        <taxon>Demerecviridae</taxon>
        <taxon>Markadamsvirinae</taxon>
        <taxon>Tequintavirus</taxon>
        <taxon>Tequintavirus FFH1</taxon>
    </lineage>
</organism>
<keyword evidence="1" id="KW-1133">Transmembrane helix</keyword>
<proteinExistence type="predicted"/>
<feature type="transmembrane region" description="Helical" evidence="1">
    <location>
        <begin position="12"/>
        <end position="37"/>
    </location>
</feature>
<evidence type="ECO:0000256" key="1">
    <source>
        <dbReference type="SAM" id="Phobius"/>
    </source>
</evidence>
<sequence length="66" mass="7764">MIKRLVYQAPKIVTEYFILLPQIVFLTTLFNILFRHLGITENIFYTSELLPFMYEGIIVAINGVRK</sequence>
<dbReference type="EMBL" id="KJ190157">
    <property type="protein sequence ID" value="AHN83458.1"/>
    <property type="molecule type" value="Genomic_DNA"/>
</dbReference>
<accession>A0A023MHK7</accession>
<dbReference type="RefSeq" id="YP_009031647.1">
    <property type="nucleotide sequence ID" value="NC_024139.1"/>
</dbReference>
<dbReference type="GeneID" id="19486993"/>